<evidence type="ECO:0000313" key="2">
    <source>
        <dbReference type="EMBL" id="MDY7218984.1"/>
    </source>
</evidence>
<sequence>MKESYSAPVEESVAVMTSAVYGKRLAQLKRSERINMRFFTGIVAVLISCIAATAYASSDAALYQVREELESQESTVRDAGLRASFTTLMQRLTGKAETAQAAQLAQYAANPQPLITHYDYDGNTLIVNYDPPTVRSVLRETALPVWATSRIASLVWWQVDDVQGLRLISGAHDAAHQLQSAAQHHGVPVRFPLGDLNEQLLISADVLTDHADVRALAERYGTDALVIVMAQQAGDQLHAQWQLWLGNKQQQGEVSAATSEELARSVFAQVNQNLVKRFATKPGEGEEFRVRVTGLNLERFALVERLLEPFAAQLQKVTPEYTQWAVRSTAEQLKIQLALAELQEVQAPLKSRQQGGELGVEQTSSDSAQMLYFSW</sequence>
<keyword evidence="1" id="KW-1133">Transmembrane helix</keyword>
<organism evidence="2 3">
    <name type="scientific">Denitrificimonas halotolerans</name>
    <dbReference type="NCBI Taxonomy" id="3098930"/>
    <lineage>
        <taxon>Bacteria</taxon>
        <taxon>Pseudomonadati</taxon>
        <taxon>Pseudomonadota</taxon>
        <taxon>Gammaproteobacteria</taxon>
        <taxon>Pseudomonadales</taxon>
        <taxon>Pseudomonadaceae</taxon>
        <taxon>Denitrificimonas</taxon>
    </lineage>
</organism>
<dbReference type="Pfam" id="PF09839">
    <property type="entry name" value="DUF2066"/>
    <property type="match status" value="1"/>
</dbReference>
<feature type="transmembrane region" description="Helical" evidence="1">
    <location>
        <begin position="38"/>
        <end position="56"/>
    </location>
</feature>
<gene>
    <name evidence="2" type="ORF">TOI97_05285</name>
</gene>
<keyword evidence="3" id="KW-1185">Reference proteome</keyword>
<evidence type="ECO:0000256" key="1">
    <source>
        <dbReference type="SAM" id="Phobius"/>
    </source>
</evidence>
<protein>
    <submittedName>
        <fullName evidence="2">DUF2066 domain-containing protein</fullName>
    </submittedName>
</protein>
<reference evidence="2 3" key="1">
    <citation type="submission" date="2023-12" db="EMBL/GenBank/DDBJ databases">
        <title>Denitrificimonas halotolerans sp. nov.,a novel species isolated from landfill leachate.</title>
        <authorList>
            <person name="Wang S."/>
        </authorList>
    </citation>
    <scope>NUCLEOTIDE SEQUENCE [LARGE SCALE GENOMIC DNA]</scope>
    <source>
        <strain evidence="2 3">JX-1</strain>
    </source>
</reference>
<name>A0ABU5GQ40_9GAMM</name>
<accession>A0ABU5GQ40</accession>
<keyword evidence="1" id="KW-0812">Transmembrane</keyword>
<dbReference type="RefSeq" id="WP_321553082.1">
    <property type="nucleotide sequence ID" value="NZ_JAXIVU010000005.1"/>
</dbReference>
<dbReference type="InterPro" id="IPR018642">
    <property type="entry name" value="DUF2066"/>
</dbReference>
<dbReference type="EMBL" id="JAXIVU010000005">
    <property type="protein sequence ID" value="MDY7218984.1"/>
    <property type="molecule type" value="Genomic_DNA"/>
</dbReference>
<comment type="caution">
    <text evidence="2">The sequence shown here is derived from an EMBL/GenBank/DDBJ whole genome shotgun (WGS) entry which is preliminary data.</text>
</comment>
<evidence type="ECO:0000313" key="3">
    <source>
        <dbReference type="Proteomes" id="UP001294570"/>
    </source>
</evidence>
<proteinExistence type="predicted"/>
<keyword evidence="1" id="KW-0472">Membrane</keyword>
<dbReference type="Proteomes" id="UP001294570">
    <property type="component" value="Unassembled WGS sequence"/>
</dbReference>